<accession>A0A5S5DTZ3</accession>
<dbReference type="Proteomes" id="UP000323136">
    <property type="component" value="Unassembled WGS sequence"/>
</dbReference>
<evidence type="ECO:0000313" key="2">
    <source>
        <dbReference type="Proteomes" id="UP000323136"/>
    </source>
</evidence>
<proteinExistence type="predicted"/>
<evidence type="ECO:0008006" key="3">
    <source>
        <dbReference type="Google" id="ProtNLM"/>
    </source>
</evidence>
<dbReference type="RefSeq" id="WP_148870631.1">
    <property type="nucleotide sequence ID" value="NZ_VNIA01000003.1"/>
</dbReference>
<comment type="caution">
    <text evidence="1">The sequence shown here is derived from an EMBL/GenBank/DDBJ whole genome shotgun (WGS) entry which is preliminary data.</text>
</comment>
<organism evidence="1 2">
    <name type="scientific">Tenacibaculum adriaticum</name>
    <dbReference type="NCBI Taxonomy" id="413713"/>
    <lineage>
        <taxon>Bacteria</taxon>
        <taxon>Pseudomonadati</taxon>
        <taxon>Bacteroidota</taxon>
        <taxon>Flavobacteriia</taxon>
        <taxon>Flavobacteriales</taxon>
        <taxon>Flavobacteriaceae</taxon>
        <taxon>Tenacibaculum</taxon>
    </lineage>
</organism>
<gene>
    <name evidence="1" type="ORF">C7447_103495</name>
</gene>
<name>A0A5S5DTZ3_9FLAO</name>
<reference evidence="1 2" key="1">
    <citation type="submission" date="2019-07" db="EMBL/GenBank/DDBJ databases">
        <title>Genomic Encyclopedia of Type Strains, Phase IV (KMG-IV): sequencing the most valuable type-strain genomes for metagenomic binning, comparative biology and taxonomic classification.</title>
        <authorList>
            <person name="Goeker M."/>
        </authorList>
    </citation>
    <scope>NUCLEOTIDE SEQUENCE [LARGE SCALE GENOMIC DNA]</scope>
    <source>
        <strain evidence="1 2">DSM 18961</strain>
    </source>
</reference>
<dbReference type="OrthoDB" id="1453850at2"/>
<keyword evidence="2" id="KW-1185">Reference proteome</keyword>
<evidence type="ECO:0000313" key="1">
    <source>
        <dbReference type="EMBL" id="TYP98322.1"/>
    </source>
</evidence>
<dbReference type="AlphaFoldDB" id="A0A5S5DTZ3"/>
<dbReference type="EMBL" id="VNIA01000003">
    <property type="protein sequence ID" value="TYP98322.1"/>
    <property type="molecule type" value="Genomic_DNA"/>
</dbReference>
<protein>
    <recommendedName>
        <fullName evidence="3">DUF5678 domain-containing protein</fullName>
    </recommendedName>
</protein>
<sequence>MLEKEFKYYLDNQEKFVSQYEGKYLVIVGEEIVGVYSSDEEAYFESEKKYEAGTFLIQFCEAGDNSYTQSFHSRVSFV</sequence>